<evidence type="ECO:0000313" key="3">
    <source>
        <dbReference type="Proteomes" id="UP001459277"/>
    </source>
</evidence>
<reference evidence="2 3" key="1">
    <citation type="submission" date="2024-01" db="EMBL/GenBank/DDBJ databases">
        <title>A telomere-to-telomere, gap-free genome of sweet tea (Lithocarpus litseifolius).</title>
        <authorList>
            <person name="Zhou J."/>
        </authorList>
    </citation>
    <scope>NUCLEOTIDE SEQUENCE [LARGE SCALE GENOMIC DNA]</scope>
    <source>
        <strain evidence="2">Zhou-2022a</strain>
        <tissue evidence="2">Leaf</tissue>
    </source>
</reference>
<dbReference type="Pfam" id="PF13456">
    <property type="entry name" value="RVT_3"/>
    <property type="match status" value="1"/>
</dbReference>
<dbReference type="InterPro" id="IPR044730">
    <property type="entry name" value="RNase_H-like_dom_plant"/>
</dbReference>
<evidence type="ECO:0000313" key="2">
    <source>
        <dbReference type="EMBL" id="KAL0001636.1"/>
    </source>
</evidence>
<dbReference type="InterPro" id="IPR036397">
    <property type="entry name" value="RNaseH_sf"/>
</dbReference>
<proteinExistence type="predicted"/>
<dbReference type="GO" id="GO:0003676">
    <property type="term" value="F:nucleic acid binding"/>
    <property type="evidence" value="ECO:0007669"/>
    <property type="project" value="InterPro"/>
</dbReference>
<name>A0AAW2CX92_9ROSI</name>
<dbReference type="Gene3D" id="3.30.420.10">
    <property type="entry name" value="Ribonuclease H-like superfamily/Ribonuclease H"/>
    <property type="match status" value="1"/>
</dbReference>
<dbReference type="CDD" id="cd06222">
    <property type="entry name" value="RNase_H_like"/>
    <property type="match status" value="1"/>
</dbReference>
<dbReference type="AlphaFoldDB" id="A0AAW2CX92"/>
<dbReference type="PANTHER" id="PTHR47723">
    <property type="entry name" value="OS05G0353850 PROTEIN"/>
    <property type="match status" value="1"/>
</dbReference>
<comment type="caution">
    <text evidence="2">The sequence shown here is derived from an EMBL/GenBank/DDBJ whole genome shotgun (WGS) entry which is preliminary data.</text>
</comment>
<dbReference type="SUPFAM" id="SSF53098">
    <property type="entry name" value="Ribonuclease H-like"/>
    <property type="match status" value="1"/>
</dbReference>
<dbReference type="InterPro" id="IPR002156">
    <property type="entry name" value="RNaseH_domain"/>
</dbReference>
<dbReference type="GO" id="GO:0004523">
    <property type="term" value="F:RNA-DNA hybrid ribonuclease activity"/>
    <property type="evidence" value="ECO:0007669"/>
    <property type="project" value="InterPro"/>
</dbReference>
<dbReference type="EMBL" id="JAZDWU010000005">
    <property type="protein sequence ID" value="KAL0001636.1"/>
    <property type="molecule type" value="Genomic_DNA"/>
</dbReference>
<gene>
    <name evidence="2" type="ORF">SO802_015417</name>
</gene>
<sequence>MQVRINGNGGNRWRAPQAGFVKVNFDGAVFGDSNKSDEIEALATLKALTFAHKLGFQNVILEGDALGLIQALKSQEQNLYPLGLLVEDVKVYLNHFSRVLYSHVKRNGNSVAHNLAKHAISILDFQV</sequence>
<dbReference type="InterPro" id="IPR012337">
    <property type="entry name" value="RNaseH-like_sf"/>
</dbReference>
<dbReference type="Proteomes" id="UP001459277">
    <property type="component" value="Unassembled WGS sequence"/>
</dbReference>
<dbReference type="InterPro" id="IPR053151">
    <property type="entry name" value="RNase_H-like"/>
</dbReference>
<evidence type="ECO:0000259" key="1">
    <source>
        <dbReference type="Pfam" id="PF13456"/>
    </source>
</evidence>
<organism evidence="2 3">
    <name type="scientific">Lithocarpus litseifolius</name>
    <dbReference type="NCBI Taxonomy" id="425828"/>
    <lineage>
        <taxon>Eukaryota</taxon>
        <taxon>Viridiplantae</taxon>
        <taxon>Streptophyta</taxon>
        <taxon>Embryophyta</taxon>
        <taxon>Tracheophyta</taxon>
        <taxon>Spermatophyta</taxon>
        <taxon>Magnoliopsida</taxon>
        <taxon>eudicotyledons</taxon>
        <taxon>Gunneridae</taxon>
        <taxon>Pentapetalae</taxon>
        <taxon>rosids</taxon>
        <taxon>fabids</taxon>
        <taxon>Fagales</taxon>
        <taxon>Fagaceae</taxon>
        <taxon>Lithocarpus</taxon>
    </lineage>
</organism>
<dbReference type="PANTHER" id="PTHR47723:SF21">
    <property type="entry name" value="POLYNUCLEOTIDYL TRANSFERASE, RIBONUCLEASE H-LIKE SUPERFAMILY PROTEIN"/>
    <property type="match status" value="1"/>
</dbReference>
<feature type="domain" description="RNase H type-1" evidence="1">
    <location>
        <begin position="24"/>
        <end position="119"/>
    </location>
</feature>
<protein>
    <recommendedName>
        <fullName evidence="1">RNase H type-1 domain-containing protein</fullName>
    </recommendedName>
</protein>
<accession>A0AAW2CX92</accession>
<keyword evidence="3" id="KW-1185">Reference proteome</keyword>